<evidence type="ECO:0000256" key="22">
    <source>
        <dbReference type="ARBA" id="ARBA00078828"/>
    </source>
</evidence>
<evidence type="ECO:0000256" key="23">
    <source>
        <dbReference type="ARBA" id="ARBA00079246"/>
    </source>
</evidence>
<dbReference type="GO" id="GO:0006366">
    <property type="term" value="P:transcription by RNA polymerase II"/>
    <property type="evidence" value="ECO:0007669"/>
    <property type="project" value="TreeGrafter"/>
</dbReference>
<dbReference type="GO" id="GO:0016818">
    <property type="term" value="F:hydrolase activity, acting on acid anhydrides, in phosphorus-containing anhydrides"/>
    <property type="evidence" value="ECO:0007669"/>
    <property type="project" value="InterPro"/>
</dbReference>
<evidence type="ECO:0000256" key="15">
    <source>
        <dbReference type="ARBA" id="ARBA00023125"/>
    </source>
</evidence>
<evidence type="ECO:0000256" key="1">
    <source>
        <dbReference type="ARBA" id="ARBA00001966"/>
    </source>
</evidence>
<dbReference type="SMART" id="SM00488">
    <property type="entry name" value="DEXDc2"/>
    <property type="match status" value="1"/>
</dbReference>
<dbReference type="SMART" id="SM00491">
    <property type="entry name" value="HELICc2"/>
    <property type="match status" value="1"/>
</dbReference>
<evidence type="ECO:0000256" key="14">
    <source>
        <dbReference type="ARBA" id="ARBA00023015"/>
    </source>
</evidence>
<dbReference type="Gene3D" id="1.10.30.20">
    <property type="entry name" value="Bacterial XPD DNA helicase, FeS cluster domain"/>
    <property type="match status" value="1"/>
</dbReference>
<dbReference type="FunFam" id="1.10.275.40:FF:000001">
    <property type="entry name" value="DNA repair helicase (Rad3)"/>
    <property type="match status" value="1"/>
</dbReference>
<dbReference type="Gene3D" id="3.40.50.300">
    <property type="entry name" value="P-loop containing nucleotide triphosphate hydrolases"/>
    <property type="match status" value="2"/>
</dbReference>
<evidence type="ECO:0000256" key="4">
    <source>
        <dbReference type="ARBA" id="ARBA00014344"/>
    </source>
</evidence>
<dbReference type="PANTHER" id="PTHR11472">
    <property type="entry name" value="DNA REPAIR DEAD HELICASE RAD3/XP-D SUBFAMILY MEMBER"/>
    <property type="match status" value="1"/>
</dbReference>
<dbReference type="GO" id="GO:0045951">
    <property type="term" value="P:positive regulation of mitotic recombination"/>
    <property type="evidence" value="ECO:0007669"/>
    <property type="project" value="TreeGrafter"/>
</dbReference>
<dbReference type="PROSITE" id="PS00690">
    <property type="entry name" value="DEAH_ATP_HELICASE"/>
    <property type="match status" value="1"/>
</dbReference>
<evidence type="ECO:0000256" key="9">
    <source>
        <dbReference type="ARBA" id="ARBA00022801"/>
    </source>
</evidence>
<dbReference type="InterPro" id="IPR002464">
    <property type="entry name" value="DNA/RNA_helicase_DEAH_CS"/>
</dbReference>
<organism evidence="28">
    <name type="scientific">Brachionus koreanus</name>
    <dbReference type="NCBI Taxonomy" id="1199090"/>
    <lineage>
        <taxon>Eukaryota</taxon>
        <taxon>Metazoa</taxon>
        <taxon>Spiralia</taxon>
        <taxon>Gnathifera</taxon>
        <taxon>Rotifera</taxon>
        <taxon>Eurotatoria</taxon>
        <taxon>Monogononta</taxon>
        <taxon>Pseudotrocha</taxon>
        <taxon>Ploima</taxon>
        <taxon>Brachionidae</taxon>
        <taxon>Brachionus</taxon>
    </lineage>
</organism>
<dbReference type="InterPro" id="IPR027417">
    <property type="entry name" value="P-loop_NTPase"/>
</dbReference>
<dbReference type="FunFam" id="3.40.50.300:FF:000135">
    <property type="entry name" value="DNA repair helicase RAD3, putative"/>
    <property type="match status" value="1"/>
</dbReference>
<evidence type="ECO:0000256" key="26">
    <source>
        <dbReference type="ARBA" id="ARBA00082576"/>
    </source>
</evidence>
<keyword evidence="6" id="KW-0479">Metal-binding</keyword>
<dbReference type="InterPro" id="IPR014013">
    <property type="entry name" value="Helic_SF1/SF2_ATP-bd_DinG/Rad3"/>
</dbReference>
<dbReference type="InterPro" id="IPR001945">
    <property type="entry name" value="RAD3/XPD"/>
</dbReference>
<evidence type="ECO:0000256" key="7">
    <source>
        <dbReference type="ARBA" id="ARBA00022741"/>
    </source>
</evidence>
<dbReference type="GO" id="GO:0005634">
    <property type="term" value="C:nucleus"/>
    <property type="evidence" value="ECO:0007669"/>
    <property type="project" value="UniProtKB-SubCell"/>
</dbReference>
<keyword evidence="14" id="KW-0805">Transcription regulation</keyword>
<sequence>MMKELKMTLDAEGHGVLEMPSGTGKTVTLLSLIVAYILQYPEKLVKLVYCSRTVPEIEKAIGELKRLVEFYKQETNQPDLKFLGLSLSSRKNLCINPEANKSNVGKEVDNKCMNMTASFVREKAKTDKTIKTCSFYEQFELEGQDSLIPSGIYNLDDLKQFGLKRNWCPYFLARYTMKHANVVIYSYHYLLDPKIAEIVSKDIPKESVIVFDEAHNIDNVCIDSMSLSLNKRLLQRAGENLEVLDKQIKKIKQTDEERLNSEYKKLVEGLKEAQVIRETDMALANPILPKDILDEAVPGNIRKAEHFLIFMKRFLEYVKTRLRISHKVQESPPSFVNDIFSKVYIERKPLRFCYERLRSLLKHLEIADIQSFSPLLVLTNFATMVSTYTNGFTIIIEIPDDGRPITSASSNNAPSPVLYFACLDASIAIKPVFERFKSVIITSGTLSPLEIYPKLLDFRVANMVSLPMTLARPVICPMIVGRGNDQVSISSRYETRDDIAVIRNYGTLVVEMSKVVPDGIVCFFTSYSYMESIVSNWYEQGIIEQILKNKLLFVETQDSIETSLALYNYTKACENGRGAVLLAVARGKVSEGIDFDNHLGRCIIMIGIPYVYTLSSILRARLEFLREMYNINESDFLTFDAMRHAAQCVGRALRGKNDYGIMCFADKRFAKADKRQKLPKWIRDYLQDCDCNLSIEEAMSKSKRWLKQMAQPLTHKEQLGISLLNEELLEQIRMKSNYQDNRMEH</sequence>
<evidence type="ECO:0000313" key="28">
    <source>
        <dbReference type="EMBL" id="AIL94188.1"/>
    </source>
</evidence>
<dbReference type="Pfam" id="PF13307">
    <property type="entry name" value="Helicase_C_2"/>
    <property type="match status" value="1"/>
</dbReference>
<dbReference type="InterPro" id="IPR006554">
    <property type="entry name" value="Helicase-like_DEXD_c2"/>
</dbReference>
<evidence type="ECO:0000256" key="2">
    <source>
        <dbReference type="ARBA" id="ARBA00004123"/>
    </source>
</evidence>
<dbReference type="PROSITE" id="PS51193">
    <property type="entry name" value="HELICASE_ATP_BIND_2"/>
    <property type="match status" value="1"/>
</dbReference>
<evidence type="ECO:0000256" key="17">
    <source>
        <dbReference type="ARBA" id="ARBA00023204"/>
    </source>
</evidence>
<keyword evidence="5" id="KW-0004">4Fe-4S</keyword>
<keyword evidence="13" id="KW-0411">Iron-sulfur</keyword>
<dbReference type="Pfam" id="PF06777">
    <property type="entry name" value="HBB"/>
    <property type="match status" value="1"/>
</dbReference>
<keyword evidence="7" id="KW-0547">Nucleotide-binding</keyword>
<dbReference type="InterPro" id="IPR042493">
    <property type="entry name" value="XPD_DNA_FeS"/>
</dbReference>
<keyword evidence="8" id="KW-0227">DNA damage</keyword>
<evidence type="ECO:0000256" key="19">
    <source>
        <dbReference type="ARBA" id="ARBA00023242"/>
    </source>
</evidence>
<comment type="cofactor">
    <cofactor evidence="1">
        <name>[4Fe-4S] cluster</name>
        <dbReference type="ChEBI" id="CHEBI:49883"/>
    </cofactor>
</comment>
<dbReference type="GO" id="GO:0006289">
    <property type="term" value="P:nucleotide-excision repair"/>
    <property type="evidence" value="ECO:0007669"/>
    <property type="project" value="InterPro"/>
</dbReference>
<keyword evidence="18" id="KW-0413">Isomerase</keyword>
<dbReference type="GO" id="GO:0035315">
    <property type="term" value="P:hair cell differentiation"/>
    <property type="evidence" value="ECO:0007669"/>
    <property type="project" value="UniProtKB-ARBA"/>
</dbReference>
<dbReference type="InterPro" id="IPR010643">
    <property type="entry name" value="HBB"/>
</dbReference>
<evidence type="ECO:0000256" key="25">
    <source>
        <dbReference type="ARBA" id="ARBA00081188"/>
    </source>
</evidence>
<comment type="subcellular location">
    <subcellularLocation>
        <location evidence="2">Nucleus</location>
    </subcellularLocation>
</comment>
<dbReference type="CDD" id="cd18788">
    <property type="entry name" value="SF2_C_XPD"/>
    <property type="match status" value="1"/>
</dbReference>
<dbReference type="Pfam" id="PF06733">
    <property type="entry name" value="DEAD_2"/>
    <property type="match status" value="1"/>
</dbReference>
<evidence type="ECO:0000256" key="10">
    <source>
        <dbReference type="ARBA" id="ARBA00022806"/>
    </source>
</evidence>
<proteinExistence type="evidence at transcript level"/>
<evidence type="ECO:0000259" key="27">
    <source>
        <dbReference type="PROSITE" id="PS51193"/>
    </source>
</evidence>
<dbReference type="GO" id="GO:0003684">
    <property type="term" value="F:damaged DNA binding"/>
    <property type="evidence" value="ECO:0007669"/>
    <property type="project" value="TreeGrafter"/>
</dbReference>
<evidence type="ECO:0000256" key="12">
    <source>
        <dbReference type="ARBA" id="ARBA00023004"/>
    </source>
</evidence>
<keyword evidence="11" id="KW-0067">ATP-binding</keyword>
<comment type="catalytic activity">
    <reaction evidence="21">
        <text>ATP + H2O = ADP + phosphate + H(+)</text>
        <dbReference type="Rhea" id="RHEA:13065"/>
        <dbReference type="ChEBI" id="CHEBI:15377"/>
        <dbReference type="ChEBI" id="CHEBI:15378"/>
        <dbReference type="ChEBI" id="CHEBI:30616"/>
        <dbReference type="ChEBI" id="CHEBI:43474"/>
        <dbReference type="ChEBI" id="CHEBI:456216"/>
        <dbReference type="EC" id="5.6.2.3"/>
    </reaction>
</comment>
<evidence type="ECO:0000256" key="18">
    <source>
        <dbReference type="ARBA" id="ARBA00023235"/>
    </source>
</evidence>
<keyword evidence="15" id="KW-0238">DNA-binding</keyword>
<evidence type="ECO:0000256" key="8">
    <source>
        <dbReference type="ARBA" id="ARBA00022763"/>
    </source>
</evidence>
<protein>
    <recommendedName>
        <fullName evidence="4">General transcription and DNA repair factor IIH helicase subunit XPD</fullName>
        <ecNumber evidence="20">5.6.2.3</ecNumber>
    </recommendedName>
    <alternativeName>
        <fullName evidence="23">CXPD</fullName>
    </alternativeName>
    <alternativeName>
        <fullName evidence="24">DNA 5'-3' helicase XPD</fullName>
    </alternativeName>
    <alternativeName>
        <fullName evidence="22">DNA excision repair protein ERCC-2</fullName>
    </alternativeName>
    <alternativeName>
        <fullName evidence="25">DNA repair protein complementing XP-D cells</fullName>
    </alternativeName>
    <alternativeName>
        <fullName evidence="26">Xeroderma pigmentosum group D-complementing protein</fullName>
    </alternativeName>
</protein>
<dbReference type="GO" id="GO:0043139">
    <property type="term" value="F:5'-3' DNA helicase activity"/>
    <property type="evidence" value="ECO:0007669"/>
    <property type="project" value="UniProtKB-EC"/>
</dbReference>
<dbReference type="EMBL" id="KJ526619">
    <property type="protein sequence ID" value="AIL94188.1"/>
    <property type="molecule type" value="mRNA"/>
</dbReference>
<accession>A0A088DJY0</accession>
<dbReference type="Gene3D" id="1.10.275.40">
    <property type="match status" value="1"/>
</dbReference>
<name>A0A088DJY0_9BILA</name>
<dbReference type="AlphaFoldDB" id="A0A088DJY0"/>
<comment type="similarity">
    <text evidence="3">Belongs to the helicase family. RAD3/XPD subfamily.</text>
</comment>
<dbReference type="InterPro" id="IPR006555">
    <property type="entry name" value="ATP-dep_Helicase_C"/>
</dbReference>
<reference evidence="28" key="1">
    <citation type="journal article" date="2014" name="Aquat. Toxicol.">
        <title>Sublethal gamma irradiation affects reproductive impairment and elevates antioxidant enzyme and DNA repair activities in the monogonont rotifer Brachionus koreanus.</title>
        <authorList>
            <person name="Han J."/>
            <person name="Won E.J."/>
            <person name="Kim I.C."/>
            <person name="Yim J.H."/>
            <person name="Lee S.J."/>
            <person name="Lee J.S."/>
        </authorList>
    </citation>
    <scope>NUCLEOTIDE SEQUENCE</scope>
</reference>
<dbReference type="GO" id="GO:0046872">
    <property type="term" value="F:metal ion binding"/>
    <property type="evidence" value="ECO:0007669"/>
    <property type="project" value="UniProtKB-KW"/>
</dbReference>
<evidence type="ECO:0000256" key="3">
    <source>
        <dbReference type="ARBA" id="ARBA00009146"/>
    </source>
</evidence>
<evidence type="ECO:0000256" key="6">
    <source>
        <dbReference type="ARBA" id="ARBA00022723"/>
    </source>
</evidence>
<dbReference type="NCBIfam" id="TIGR00604">
    <property type="entry name" value="rad3"/>
    <property type="match status" value="1"/>
</dbReference>
<dbReference type="FunFam" id="1.10.30.20:FF:000001">
    <property type="entry name" value="DNA repair helicase rad15"/>
    <property type="match status" value="1"/>
</dbReference>
<evidence type="ECO:0000256" key="11">
    <source>
        <dbReference type="ARBA" id="ARBA00022840"/>
    </source>
</evidence>
<dbReference type="PRINTS" id="PR00852">
    <property type="entry name" value="XRODRMPGMNTD"/>
</dbReference>
<keyword evidence="17" id="KW-0234">DNA repair</keyword>
<evidence type="ECO:0000256" key="16">
    <source>
        <dbReference type="ARBA" id="ARBA00023163"/>
    </source>
</evidence>
<dbReference type="PANTHER" id="PTHR11472:SF1">
    <property type="entry name" value="GENERAL TRANSCRIPTION AND DNA REPAIR FACTOR IIH HELICASE SUBUNIT XPD"/>
    <property type="match status" value="1"/>
</dbReference>
<dbReference type="GO" id="GO:0051539">
    <property type="term" value="F:4 iron, 4 sulfur cluster binding"/>
    <property type="evidence" value="ECO:0007669"/>
    <property type="project" value="UniProtKB-KW"/>
</dbReference>
<dbReference type="InterPro" id="IPR010614">
    <property type="entry name" value="RAD3-like_helicase_DEAD"/>
</dbReference>
<dbReference type="InterPro" id="IPR013020">
    <property type="entry name" value="Rad3/Chl1-like"/>
</dbReference>
<feature type="domain" description="Helicase ATP-binding" evidence="27">
    <location>
        <begin position="1"/>
        <end position="263"/>
    </location>
</feature>
<dbReference type="FunFam" id="3.40.50.300:FF:000128">
    <property type="entry name" value="Putative DNA repair helicase RAD3"/>
    <property type="match status" value="1"/>
</dbReference>
<keyword evidence="12" id="KW-0408">Iron</keyword>
<evidence type="ECO:0000256" key="13">
    <source>
        <dbReference type="ARBA" id="ARBA00023014"/>
    </source>
</evidence>
<evidence type="ECO:0000256" key="21">
    <source>
        <dbReference type="ARBA" id="ARBA00048954"/>
    </source>
</evidence>
<evidence type="ECO:0000256" key="20">
    <source>
        <dbReference type="ARBA" id="ARBA00044969"/>
    </source>
</evidence>
<keyword evidence="10" id="KW-0347">Helicase</keyword>
<dbReference type="EC" id="5.6.2.3" evidence="20"/>
<dbReference type="InterPro" id="IPR045028">
    <property type="entry name" value="DinG/Rad3-like"/>
</dbReference>
<evidence type="ECO:0000256" key="24">
    <source>
        <dbReference type="ARBA" id="ARBA00081072"/>
    </source>
</evidence>
<dbReference type="FunFam" id="3.40.50.300:FF:000381">
    <property type="entry name" value="TFIIH basal transcription factor complex helicase subunit"/>
    <property type="match status" value="1"/>
</dbReference>
<keyword evidence="16" id="KW-0804">Transcription</keyword>
<evidence type="ECO:0000256" key="5">
    <source>
        <dbReference type="ARBA" id="ARBA00022485"/>
    </source>
</evidence>
<dbReference type="SUPFAM" id="SSF52540">
    <property type="entry name" value="P-loop containing nucleoside triphosphate hydrolases"/>
    <property type="match status" value="1"/>
</dbReference>
<keyword evidence="19" id="KW-0539">Nucleus</keyword>
<keyword evidence="9" id="KW-0378">Hydrolase</keyword>
<dbReference type="GO" id="GO:0005524">
    <property type="term" value="F:ATP binding"/>
    <property type="evidence" value="ECO:0007669"/>
    <property type="project" value="UniProtKB-KW"/>
</dbReference>